<dbReference type="Proteomes" id="UP000195305">
    <property type="component" value="Unassembled WGS sequence"/>
</dbReference>
<dbReference type="RefSeq" id="WP_087357157.1">
    <property type="nucleotide sequence ID" value="NZ_AP031415.1"/>
</dbReference>
<comment type="caution">
    <text evidence="3">The sequence shown here is derived from an EMBL/GenBank/DDBJ whole genome shotgun (WGS) entry which is preliminary data.</text>
</comment>
<feature type="transmembrane region" description="Helical" evidence="1">
    <location>
        <begin position="30"/>
        <end position="53"/>
    </location>
</feature>
<sequence length="177" mass="21145">MEVIEFSYPLFILISIVIFCFMYFFKKRSLFYALCVGLYVSFVICMLFFPFVLDPGGVYYFVEELRWAVDFYPPSVRFELLPEYAFFHLALFIPFGFILKKEFSLKKTIMISIAVIFGIENVQLLINFLSYYIQYVYDFGDIIIHLCSTTIGILIYYPIHYLYPHIQKTIMKWTNIE</sequence>
<organism evidence="3 4">
    <name type="scientific">Massilimicrobiota timonensis</name>
    <dbReference type="NCBI Taxonomy" id="1776392"/>
    <lineage>
        <taxon>Bacteria</taxon>
        <taxon>Bacillati</taxon>
        <taxon>Bacillota</taxon>
        <taxon>Erysipelotrichia</taxon>
        <taxon>Erysipelotrichales</taxon>
        <taxon>Erysipelotrichaceae</taxon>
        <taxon>Massilimicrobiota</taxon>
    </lineage>
</organism>
<evidence type="ECO:0000313" key="3">
    <source>
        <dbReference type="EMBL" id="OUQ36105.1"/>
    </source>
</evidence>
<evidence type="ECO:0000256" key="1">
    <source>
        <dbReference type="SAM" id="Phobius"/>
    </source>
</evidence>
<keyword evidence="1" id="KW-0812">Transmembrane</keyword>
<protein>
    <recommendedName>
        <fullName evidence="2">VanZ-like domain-containing protein</fullName>
    </recommendedName>
</protein>
<evidence type="ECO:0000259" key="2">
    <source>
        <dbReference type="Pfam" id="PF04892"/>
    </source>
</evidence>
<dbReference type="EMBL" id="NFLJ01000004">
    <property type="protein sequence ID" value="OUQ36105.1"/>
    <property type="molecule type" value="Genomic_DNA"/>
</dbReference>
<accession>A0A1Y4T1S1</accession>
<gene>
    <name evidence="3" type="ORF">B5E75_02185</name>
</gene>
<keyword evidence="4" id="KW-1185">Reference proteome</keyword>
<dbReference type="InterPro" id="IPR006976">
    <property type="entry name" value="VanZ-like"/>
</dbReference>
<keyword evidence="1" id="KW-0472">Membrane</keyword>
<evidence type="ECO:0000313" key="4">
    <source>
        <dbReference type="Proteomes" id="UP000195305"/>
    </source>
</evidence>
<feature type="transmembrane region" description="Helical" evidence="1">
    <location>
        <begin position="142"/>
        <end position="163"/>
    </location>
</feature>
<feature type="transmembrane region" description="Helical" evidence="1">
    <location>
        <begin position="81"/>
        <end position="99"/>
    </location>
</feature>
<keyword evidence="1" id="KW-1133">Transmembrane helix</keyword>
<dbReference type="AlphaFoldDB" id="A0A1Y4T1S1"/>
<dbReference type="Pfam" id="PF04892">
    <property type="entry name" value="VanZ"/>
    <property type="match status" value="1"/>
</dbReference>
<proteinExistence type="predicted"/>
<feature type="transmembrane region" description="Helical" evidence="1">
    <location>
        <begin position="6"/>
        <end position="25"/>
    </location>
</feature>
<feature type="domain" description="VanZ-like" evidence="2">
    <location>
        <begin position="39"/>
        <end position="157"/>
    </location>
</feature>
<feature type="transmembrane region" description="Helical" evidence="1">
    <location>
        <begin position="111"/>
        <end position="130"/>
    </location>
</feature>
<name>A0A1Y4T1S1_9FIRM</name>
<dbReference type="OrthoDB" id="9892103at2"/>
<reference evidence="3 4" key="1">
    <citation type="journal article" date="2018" name="BMC Genomics">
        <title>Whole genome sequencing and function prediction of 133 gut anaerobes isolated from chicken caecum in pure cultures.</title>
        <authorList>
            <person name="Medvecky M."/>
            <person name="Cejkova D."/>
            <person name="Polansky O."/>
            <person name="Karasova D."/>
            <person name="Kubasova T."/>
            <person name="Cizek A."/>
            <person name="Rychlik I."/>
        </authorList>
    </citation>
    <scope>NUCLEOTIDE SEQUENCE [LARGE SCALE GENOMIC DNA]</scope>
    <source>
        <strain evidence="3 4">An13</strain>
    </source>
</reference>